<protein>
    <recommendedName>
        <fullName evidence="1">Aminoglycoside phosphotransferase domain-containing protein</fullName>
    </recommendedName>
</protein>
<dbReference type="OrthoDB" id="2906425at2759"/>
<dbReference type="Gene3D" id="3.90.1200.10">
    <property type="match status" value="1"/>
</dbReference>
<evidence type="ECO:0000313" key="3">
    <source>
        <dbReference type="Proteomes" id="UP000009169"/>
    </source>
</evidence>
<dbReference type="HOGENOM" id="CLU_021768_1_1_1"/>
<dbReference type="InterPro" id="IPR051678">
    <property type="entry name" value="AGP_Transferase"/>
</dbReference>
<dbReference type="eggNOG" id="ENOG502SQCG">
    <property type="taxonomic scope" value="Eukaryota"/>
</dbReference>
<dbReference type="VEuPathDB" id="FungiDB:TEQG_00277"/>
<reference evidence="3" key="1">
    <citation type="journal article" date="2012" name="MBio">
        <title>Comparative genome analysis of Trichophyton rubrum and related dermatophytes reveals candidate genes involved in infection.</title>
        <authorList>
            <person name="Martinez D.A."/>
            <person name="Oliver B.G."/>
            <person name="Graeser Y."/>
            <person name="Goldberg J.M."/>
            <person name="Li W."/>
            <person name="Martinez-Rossi N.M."/>
            <person name="Monod M."/>
            <person name="Shelest E."/>
            <person name="Barton R.C."/>
            <person name="Birch E."/>
            <person name="Brakhage A.A."/>
            <person name="Chen Z."/>
            <person name="Gurr S.J."/>
            <person name="Heiman D."/>
            <person name="Heitman J."/>
            <person name="Kosti I."/>
            <person name="Rossi A."/>
            <person name="Saif S."/>
            <person name="Samalova M."/>
            <person name="Saunders C.W."/>
            <person name="Shea T."/>
            <person name="Summerbell R.C."/>
            <person name="Xu J."/>
            <person name="Young S."/>
            <person name="Zeng Q."/>
            <person name="Birren B.W."/>
            <person name="Cuomo C.A."/>
            <person name="White T.C."/>
        </authorList>
    </citation>
    <scope>NUCLEOTIDE SEQUENCE [LARGE SCALE GENOMIC DNA]</scope>
    <source>
        <strain evidence="3">ATCC MYA-4606 / CBS 127.97</strain>
    </source>
</reference>
<dbReference type="SUPFAM" id="SSF56112">
    <property type="entry name" value="Protein kinase-like (PK-like)"/>
    <property type="match status" value="1"/>
</dbReference>
<dbReference type="EMBL" id="DS995718">
    <property type="protein sequence ID" value="EGE01224.1"/>
    <property type="molecule type" value="Genomic_DNA"/>
</dbReference>
<name>F2PH56_TRIEC</name>
<sequence>MEEALARHDRLGEDPSKVFTIINPAEIPAVENSALYPFVGTSRAPDEASKYVRDRVAQNAQSSTLEDTLHSIHEELKVLSKKRSHELDPDIEAAIYERDGGHCFTTGWTAGVRPMYIIPPSILEDKDLQPEGYLRPLLEVALTKKSTERMFSLLGSPGRENALKNLMLMEPSIRHSFRHGYFEIIKSPYLEPPYLPTDAPKSRNGGCWLQPIATQAEMPQIIPYNNELYKAPSTINPSSHPLPAHLLLKPMEFLATHCTLFVLRSKSKLVGPSNRVWHSYFVLRRNLTKWVTEPKELNWFGRCLLQNLLLVIPNFARIRLYEFIYKVVEYWDPSQKGSHVKFLPLGLVLKKGRENTENEANALIVVEQYISISTPRLIDSVMINKTSGFILMTKVAGRSLSSILHRITWEELEQIGKDLANLVTELRRIPNTSNYLIADTQGGPVSDHRFFYQTWGPFKTVSGFTDRLLRDVKGARDKPPLSFLYKKTHKVYFIHSDIHMTNLFVTRGRLSGVVDWENAGFKPEYWEYIRAMWAYGAEKHAKCLYGSAFGDEYKEEYEAERYILRRCSWLL</sequence>
<dbReference type="Pfam" id="PF01636">
    <property type="entry name" value="APH"/>
    <property type="match status" value="1"/>
</dbReference>
<feature type="domain" description="Aminoglycoside phosphotransferase" evidence="1">
    <location>
        <begin position="354"/>
        <end position="557"/>
    </location>
</feature>
<evidence type="ECO:0000313" key="2">
    <source>
        <dbReference type="EMBL" id="EGE01224.1"/>
    </source>
</evidence>
<keyword evidence="3" id="KW-1185">Reference proteome</keyword>
<accession>F2PH56</accession>
<dbReference type="PANTHER" id="PTHR21310">
    <property type="entry name" value="AMINOGLYCOSIDE PHOSPHOTRANSFERASE-RELATED-RELATED"/>
    <property type="match status" value="1"/>
</dbReference>
<evidence type="ECO:0000259" key="1">
    <source>
        <dbReference type="Pfam" id="PF01636"/>
    </source>
</evidence>
<dbReference type="CDD" id="cd05120">
    <property type="entry name" value="APH_ChoK_like"/>
    <property type="match status" value="1"/>
</dbReference>
<gene>
    <name evidence="2" type="ORF">TEQG_00277</name>
</gene>
<organism evidence="2 3">
    <name type="scientific">Trichophyton equinum (strain ATCC MYA-4606 / CBS 127.97)</name>
    <name type="common">Horse ringworm fungus</name>
    <dbReference type="NCBI Taxonomy" id="559882"/>
    <lineage>
        <taxon>Eukaryota</taxon>
        <taxon>Fungi</taxon>
        <taxon>Dikarya</taxon>
        <taxon>Ascomycota</taxon>
        <taxon>Pezizomycotina</taxon>
        <taxon>Eurotiomycetes</taxon>
        <taxon>Eurotiomycetidae</taxon>
        <taxon>Onygenales</taxon>
        <taxon>Arthrodermataceae</taxon>
        <taxon>Trichophyton</taxon>
    </lineage>
</organism>
<dbReference type="Proteomes" id="UP000009169">
    <property type="component" value="Unassembled WGS sequence"/>
</dbReference>
<dbReference type="InterPro" id="IPR002575">
    <property type="entry name" value="Aminoglycoside_PTrfase"/>
</dbReference>
<dbReference type="PANTHER" id="PTHR21310:SF58">
    <property type="entry name" value="AMINOGLYCOSIDE PHOSPHOTRANSFERASE DOMAIN-CONTAINING PROTEIN"/>
    <property type="match status" value="1"/>
</dbReference>
<dbReference type="InterPro" id="IPR011009">
    <property type="entry name" value="Kinase-like_dom_sf"/>
</dbReference>
<dbReference type="AlphaFoldDB" id="F2PH56"/>
<proteinExistence type="predicted"/>